<dbReference type="EMBL" id="CAJVPI010006782">
    <property type="protein sequence ID" value="CAG8680166.1"/>
    <property type="molecule type" value="Genomic_DNA"/>
</dbReference>
<keyword evidence="3" id="KW-1185">Reference proteome</keyword>
<dbReference type="InterPro" id="IPR054539">
    <property type="entry name" value="Beta-prop_PDH"/>
</dbReference>
<reference evidence="2" key="1">
    <citation type="submission" date="2021-06" db="EMBL/GenBank/DDBJ databases">
        <authorList>
            <person name="Kallberg Y."/>
            <person name="Tangrot J."/>
            <person name="Rosling A."/>
        </authorList>
    </citation>
    <scope>NUCLEOTIDE SEQUENCE</scope>
    <source>
        <strain evidence="2">BR232B</strain>
    </source>
</reference>
<dbReference type="Proteomes" id="UP000789739">
    <property type="component" value="Unassembled WGS sequence"/>
</dbReference>
<dbReference type="Pfam" id="PF22807">
    <property type="entry name" value="TrAA12"/>
    <property type="match status" value="1"/>
</dbReference>
<proteinExistence type="predicted"/>
<dbReference type="OrthoDB" id="507128at2759"/>
<sequence length="82" mass="9001">MKGDAFVAFHGSWDRNVPTGYKVIRVPFTQNTSYPMPTGDTQDVFGQTDAVNAVFRKGVMFILSDATGEVIRVRKGSEDTNG</sequence>
<evidence type="ECO:0000259" key="1">
    <source>
        <dbReference type="Pfam" id="PF22807"/>
    </source>
</evidence>
<feature type="domain" description="Pyrroloquinoline quinone-dependent pyranose dehydrogenase beta-propeller" evidence="1">
    <location>
        <begin position="3"/>
        <end position="74"/>
    </location>
</feature>
<name>A0A9N9ELU5_9GLOM</name>
<evidence type="ECO:0000313" key="3">
    <source>
        <dbReference type="Proteomes" id="UP000789739"/>
    </source>
</evidence>
<protein>
    <submittedName>
        <fullName evidence="2">145_t:CDS:1</fullName>
    </submittedName>
</protein>
<evidence type="ECO:0000313" key="2">
    <source>
        <dbReference type="EMBL" id="CAG8680166.1"/>
    </source>
</evidence>
<feature type="non-terminal residue" evidence="2">
    <location>
        <position position="82"/>
    </location>
</feature>
<comment type="caution">
    <text evidence="2">The sequence shown here is derived from an EMBL/GenBank/DDBJ whole genome shotgun (WGS) entry which is preliminary data.</text>
</comment>
<organism evidence="2 3">
    <name type="scientific">Paraglomus brasilianum</name>
    <dbReference type="NCBI Taxonomy" id="144538"/>
    <lineage>
        <taxon>Eukaryota</taxon>
        <taxon>Fungi</taxon>
        <taxon>Fungi incertae sedis</taxon>
        <taxon>Mucoromycota</taxon>
        <taxon>Glomeromycotina</taxon>
        <taxon>Glomeromycetes</taxon>
        <taxon>Paraglomerales</taxon>
        <taxon>Paraglomeraceae</taxon>
        <taxon>Paraglomus</taxon>
    </lineage>
</organism>
<gene>
    <name evidence="2" type="ORF">PBRASI_LOCUS11760</name>
</gene>
<dbReference type="AlphaFoldDB" id="A0A9N9ELU5"/>
<accession>A0A9N9ELU5</accession>